<protein>
    <submittedName>
        <fullName evidence="1">Uncharacterized protein</fullName>
    </submittedName>
</protein>
<reference evidence="1" key="1">
    <citation type="submission" date="2014-11" db="EMBL/GenBank/DDBJ databases">
        <authorList>
            <person name="Amaro Gonzalez C."/>
        </authorList>
    </citation>
    <scope>NUCLEOTIDE SEQUENCE</scope>
</reference>
<proteinExistence type="predicted"/>
<name>A0A0E9U8D2_ANGAN</name>
<dbReference type="EMBL" id="GBXM01047364">
    <property type="protein sequence ID" value="JAH61213.1"/>
    <property type="molecule type" value="Transcribed_RNA"/>
</dbReference>
<evidence type="ECO:0000313" key="1">
    <source>
        <dbReference type="EMBL" id="JAH61213.1"/>
    </source>
</evidence>
<reference evidence="1" key="2">
    <citation type="journal article" date="2015" name="Fish Shellfish Immunol.">
        <title>Early steps in the European eel (Anguilla anguilla)-Vibrio vulnificus interaction in the gills: Role of the RtxA13 toxin.</title>
        <authorList>
            <person name="Callol A."/>
            <person name="Pajuelo D."/>
            <person name="Ebbesson L."/>
            <person name="Teles M."/>
            <person name="MacKenzie S."/>
            <person name="Amaro C."/>
        </authorList>
    </citation>
    <scope>NUCLEOTIDE SEQUENCE</scope>
</reference>
<dbReference type="AlphaFoldDB" id="A0A0E9U8D2"/>
<accession>A0A0E9U8D2</accession>
<sequence>MHNAGRVPLGTLKRKPPEQASFRVGVVNKKKTLQVERLA</sequence>
<organism evidence="1">
    <name type="scientific">Anguilla anguilla</name>
    <name type="common">European freshwater eel</name>
    <name type="synonym">Muraena anguilla</name>
    <dbReference type="NCBI Taxonomy" id="7936"/>
    <lineage>
        <taxon>Eukaryota</taxon>
        <taxon>Metazoa</taxon>
        <taxon>Chordata</taxon>
        <taxon>Craniata</taxon>
        <taxon>Vertebrata</taxon>
        <taxon>Euteleostomi</taxon>
        <taxon>Actinopterygii</taxon>
        <taxon>Neopterygii</taxon>
        <taxon>Teleostei</taxon>
        <taxon>Anguilliformes</taxon>
        <taxon>Anguillidae</taxon>
        <taxon>Anguilla</taxon>
    </lineage>
</organism>